<gene>
    <name evidence="2" type="ORF">J2S00_000688</name>
</gene>
<evidence type="ECO:0000256" key="1">
    <source>
        <dbReference type="SAM" id="Phobius"/>
    </source>
</evidence>
<name>A0ABU0CQX6_9BACI</name>
<dbReference type="RefSeq" id="WP_307335410.1">
    <property type="nucleotide sequence ID" value="NZ_JAUSUQ010000002.1"/>
</dbReference>
<dbReference type="EMBL" id="JAUSUQ010000002">
    <property type="protein sequence ID" value="MDQ0337905.1"/>
    <property type="molecule type" value="Genomic_DNA"/>
</dbReference>
<accession>A0ABU0CQX6</accession>
<dbReference type="Proteomes" id="UP001232445">
    <property type="component" value="Unassembled WGS sequence"/>
</dbReference>
<evidence type="ECO:0000313" key="3">
    <source>
        <dbReference type="Proteomes" id="UP001232445"/>
    </source>
</evidence>
<feature type="transmembrane region" description="Helical" evidence="1">
    <location>
        <begin position="36"/>
        <end position="56"/>
    </location>
</feature>
<reference evidence="2 3" key="1">
    <citation type="submission" date="2023-07" db="EMBL/GenBank/DDBJ databases">
        <title>Genomic Encyclopedia of Type Strains, Phase IV (KMG-IV): sequencing the most valuable type-strain genomes for metagenomic binning, comparative biology and taxonomic classification.</title>
        <authorList>
            <person name="Goeker M."/>
        </authorList>
    </citation>
    <scope>NUCLEOTIDE SEQUENCE [LARGE SCALE GENOMIC DNA]</scope>
    <source>
        <strain evidence="2 3">DSM 17740</strain>
    </source>
</reference>
<comment type="caution">
    <text evidence="2">The sequence shown here is derived from an EMBL/GenBank/DDBJ whole genome shotgun (WGS) entry which is preliminary data.</text>
</comment>
<keyword evidence="3" id="KW-1185">Reference proteome</keyword>
<feature type="transmembrane region" description="Helical" evidence="1">
    <location>
        <begin position="12"/>
        <end position="30"/>
    </location>
</feature>
<evidence type="ECO:0000313" key="2">
    <source>
        <dbReference type="EMBL" id="MDQ0337905.1"/>
    </source>
</evidence>
<proteinExistence type="predicted"/>
<keyword evidence="1" id="KW-0812">Transmembrane</keyword>
<organism evidence="2 3">
    <name type="scientific">Caldalkalibacillus uzonensis</name>
    <dbReference type="NCBI Taxonomy" id="353224"/>
    <lineage>
        <taxon>Bacteria</taxon>
        <taxon>Bacillati</taxon>
        <taxon>Bacillota</taxon>
        <taxon>Bacilli</taxon>
        <taxon>Bacillales</taxon>
        <taxon>Bacillaceae</taxon>
        <taxon>Caldalkalibacillus</taxon>
    </lineage>
</organism>
<protein>
    <submittedName>
        <fullName evidence="2">Membrane protein YdbS with pleckstrin-like domain</fullName>
    </submittedName>
</protein>
<keyword evidence="1" id="KW-1133">Transmembrane helix</keyword>
<keyword evidence="1" id="KW-0472">Membrane</keyword>
<sequence>MSFWQRMAEINLLVWISGAFIFHGLLYFLLGTPNWLSVTLMATLVWAFGLLIIRAIGRALIRQKT</sequence>